<comment type="caution">
    <text evidence="1">The sequence shown here is derived from an EMBL/GenBank/DDBJ whole genome shotgun (WGS) entry which is preliminary data.</text>
</comment>
<name>A0AAD5Q1R3_PYTIN</name>
<evidence type="ECO:0000313" key="2">
    <source>
        <dbReference type="Proteomes" id="UP001209570"/>
    </source>
</evidence>
<dbReference type="Proteomes" id="UP001209570">
    <property type="component" value="Unassembled WGS sequence"/>
</dbReference>
<proteinExistence type="predicted"/>
<dbReference type="SUPFAM" id="SSF52540">
    <property type="entry name" value="P-loop containing nucleoside triphosphate hydrolases"/>
    <property type="match status" value="1"/>
</dbReference>
<evidence type="ECO:0000313" key="1">
    <source>
        <dbReference type="EMBL" id="KAJ0392115.1"/>
    </source>
</evidence>
<dbReference type="Gene3D" id="3.40.50.300">
    <property type="entry name" value="P-loop containing nucleotide triphosphate hydrolases"/>
    <property type="match status" value="1"/>
</dbReference>
<sequence length="179" mass="19866">MRVARVVVLGAQQSGRTSLVKALKGGLISPPPPSAAAPFNVSIDSIPLLNGRLEVKLWDFEGTTLFDAAYGLFLTPQTLFVVTVDLSVYAAKYERTLDVRDKNADSVLEEYVQTDIIYWLSYVVSRFANAAVVIAGTKEELVVDKALKENVARDLENRLSRWKLALEDEMDINHLNDIP</sequence>
<accession>A0AAD5Q1R3</accession>
<dbReference type="AlphaFoldDB" id="A0AAD5Q1R3"/>
<dbReference type="InterPro" id="IPR027417">
    <property type="entry name" value="P-loop_NTPase"/>
</dbReference>
<dbReference type="EMBL" id="JAKCXM010000716">
    <property type="protein sequence ID" value="KAJ0392115.1"/>
    <property type="molecule type" value="Genomic_DNA"/>
</dbReference>
<organism evidence="1 2">
    <name type="scientific">Pythium insidiosum</name>
    <name type="common">Pythiosis disease agent</name>
    <dbReference type="NCBI Taxonomy" id="114742"/>
    <lineage>
        <taxon>Eukaryota</taxon>
        <taxon>Sar</taxon>
        <taxon>Stramenopiles</taxon>
        <taxon>Oomycota</taxon>
        <taxon>Peronosporomycetes</taxon>
        <taxon>Pythiales</taxon>
        <taxon>Pythiaceae</taxon>
        <taxon>Pythium</taxon>
    </lineage>
</organism>
<protein>
    <submittedName>
        <fullName evidence="1">Uncharacterized protein</fullName>
    </submittedName>
</protein>
<reference evidence="1" key="1">
    <citation type="submission" date="2021-12" db="EMBL/GenBank/DDBJ databases">
        <title>Prjna785345.</title>
        <authorList>
            <person name="Rujirawat T."/>
            <person name="Krajaejun T."/>
        </authorList>
    </citation>
    <scope>NUCLEOTIDE SEQUENCE</scope>
    <source>
        <strain evidence="1">Pi057C3</strain>
    </source>
</reference>
<gene>
    <name evidence="1" type="ORF">P43SY_005116</name>
</gene>
<keyword evidence="2" id="KW-1185">Reference proteome</keyword>